<dbReference type="Gene3D" id="3.10.105.10">
    <property type="entry name" value="Dipeptide-binding Protein, Domain 3"/>
    <property type="match status" value="1"/>
</dbReference>
<dbReference type="PROSITE" id="PS51257">
    <property type="entry name" value="PROKAR_LIPOPROTEIN"/>
    <property type="match status" value="1"/>
</dbReference>
<dbReference type="Proteomes" id="UP000050911">
    <property type="component" value="Unassembled WGS sequence"/>
</dbReference>
<dbReference type="Gene3D" id="3.40.190.10">
    <property type="entry name" value="Periplasmic binding protein-like II"/>
    <property type="match status" value="1"/>
</dbReference>
<keyword evidence="5" id="KW-0571">Peptide transport</keyword>
<accession>A0A0R1HYW0</accession>
<feature type="domain" description="Solute-binding protein family 5" evidence="7">
    <location>
        <begin position="77"/>
        <end position="459"/>
    </location>
</feature>
<keyword evidence="4 6" id="KW-0732">Signal</keyword>
<dbReference type="EMBL" id="AZCX01000002">
    <property type="protein sequence ID" value="KRK48817.1"/>
    <property type="molecule type" value="Genomic_DNA"/>
</dbReference>
<dbReference type="PIRSF" id="PIRSF002741">
    <property type="entry name" value="MppA"/>
    <property type="match status" value="1"/>
</dbReference>
<comment type="similarity">
    <text evidence="2">Belongs to the bacterial solute-binding protein 5 family.</text>
</comment>
<evidence type="ECO:0000256" key="5">
    <source>
        <dbReference type="ARBA" id="ARBA00022856"/>
    </source>
</evidence>
<gene>
    <name evidence="8" type="ORF">FC96_GL001136</name>
</gene>
<dbReference type="CDD" id="cd08504">
    <property type="entry name" value="PBP2_OppA"/>
    <property type="match status" value="1"/>
</dbReference>
<organism evidence="8 9">
    <name type="scientific">Secundilactobacillus kimchicus JCM 15530</name>
    <dbReference type="NCBI Taxonomy" id="1302272"/>
    <lineage>
        <taxon>Bacteria</taxon>
        <taxon>Bacillati</taxon>
        <taxon>Bacillota</taxon>
        <taxon>Bacilli</taxon>
        <taxon>Lactobacillales</taxon>
        <taxon>Lactobacillaceae</taxon>
        <taxon>Secundilactobacillus</taxon>
    </lineage>
</organism>
<dbReference type="InterPro" id="IPR030678">
    <property type="entry name" value="Peptide/Ni-bd"/>
</dbReference>
<evidence type="ECO:0000256" key="2">
    <source>
        <dbReference type="ARBA" id="ARBA00005695"/>
    </source>
</evidence>
<dbReference type="GO" id="GO:0015833">
    <property type="term" value="P:peptide transport"/>
    <property type="evidence" value="ECO:0007669"/>
    <property type="project" value="UniProtKB-KW"/>
</dbReference>
<keyword evidence="9" id="KW-1185">Reference proteome</keyword>
<dbReference type="OrthoDB" id="403896at2"/>
<keyword evidence="3" id="KW-0813">Transport</keyword>
<dbReference type="GO" id="GO:1904680">
    <property type="term" value="F:peptide transmembrane transporter activity"/>
    <property type="evidence" value="ECO:0007669"/>
    <property type="project" value="TreeGrafter"/>
</dbReference>
<dbReference type="PANTHER" id="PTHR30290:SF10">
    <property type="entry name" value="PERIPLASMIC OLIGOPEPTIDE-BINDING PROTEIN-RELATED"/>
    <property type="match status" value="1"/>
</dbReference>
<dbReference type="InterPro" id="IPR039424">
    <property type="entry name" value="SBP_5"/>
</dbReference>
<proteinExistence type="inferred from homology"/>
<reference evidence="8 9" key="1">
    <citation type="journal article" date="2015" name="Genome Announc.">
        <title>Expanding the biotechnology potential of lactobacilli through comparative genomics of 213 strains and associated genera.</title>
        <authorList>
            <person name="Sun Z."/>
            <person name="Harris H.M."/>
            <person name="McCann A."/>
            <person name="Guo C."/>
            <person name="Argimon S."/>
            <person name="Zhang W."/>
            <person name="Yang X."/>
            <person name="Jeffery I.B."/>
            <person name="Cooney J.C."/>
            <person name="Kagawa T.F."/>
            <person name="Liu W."/>
            <person name="Song Y."/>
            <person name="Salvetti E."/>
            <person name="Wrobel A."/>
            <person name="Rasinkangas P."/>
            <person name="Parkhill J."/>
            <person name="Rea M.C."/>
            <person name="O'Sullivan O."/>
            <person name="Ritari J."/>
            <person name="Douillard F.P."/>
            <person name="Paul Ross R."/>
            <person name="Yang R."/>
            <person name="Briner A.E."/>
            <person name="Felis G.E."/>
            <person name="de Vos W.M."/>
            <person name="Barrangou R."/>
            <person name="Klaenhammer T.R."/>
            <person name="Caufield P.W."/>
            <person name="Cui Y."/>
            <person name="Zhang H."/>
            <person name="O'Toole P.W."/>
        </authorList>
    </citation>
    <scope>NUCLEOTIDE SEQUENCE [LARGE SCALE GENOMIC DNA]</scope>
    <source>
        <strain evidence="8 9">JCM 15530</strain>
    </source>
</reference>
<protein>
    <submittedName>
        <fullName evidence="8">ABC transporter, substrate-binding protein, family 5</fullName>
    </submittedName>
</protein>
<dbReference type="Gene3D" id="3.90.76.10">
    <property type="entry name" value="Dipeptide-binding Protein, Domain 1"/>
    <property type="match status" value="1"/>
</dbReference>
<evidence type="ECO:0000256" key="3">
    <source>
        <dbReference type="ARBA" id="ARBA00022448"/>
    </source>
</evidence>
<dbReference type="GO" id="GO:0043190">
    <property type="term" value="C:ATP-binding cassette (ABC) transporter complex"/>
    <property type="evidence" value="ECO:0007669"/>
    <property type="project" value="InterPro"/>
</dbReference>
<dbReference type="STRING" id="1302272.FC96_GL001136"/>
<dbReference type="PATRIC" id="fig|1302272.5.peg.1144"/>
<keyword evidence="5" id="KW-0653">Protein transport</keyword>
<evidence type="ECO:0000256" key="6">
    <source>
        <dbReference type="SAM" id="SignalP"/>
    </source>
</evidence>
<evidence type="ECO:0000259" key="7">
    <source>
        <dbReference type="Pfam" id="PF00496"/>
    </source>
</evidence>
<sequence>MKLSSSLKLGAVAIASVALLAACGSNSSNSGSNKQVLNWVETANLPTMDPSKSVDNVSARTLNNVDEGLLKTGSGNKVRPAMAKSYSISKDGLTWTFNLRKSKWSNGDPVTAQDFVYGWQRTAKPSTASQYAYLLDHVQNFDAVNKGKMAPSKLGIKAEGDDKVVVTLSKPQSYFKYIVGMSAAYPQNKKVVEKYGNKFAANAQSAVYNGPFKLTGWTGTNNKWTLVKNNQYWDKKNVKLSKINFQVINDQQTWLSQYQSGKADEIILDGTQFKNFKNSKELNKRELASTFYLDLNQQKQAIFKNQKARRAISMAINKEDFSKNVLADGATAPKGLVSTGLASRDGKDFADQAYVKAGTEYNLAQAKKLWSQALKATGKSSMTLNLVTDDTPAGKKASDYVQNALSKLPGLKIEANNVPFNVRLTRSTKGQFDVLVDGWIADYPDPISFSSLLTSTNSYNYGHWKNSQYDTLVKNAEGKDANDTGKRWNDLVDAEKILMQDQGIVPLYQKAQPQLLKSKVKGVEYFTTGAQFDFSHAYIK</sequence>
<evidence type="ECO:0000313" key="9">
    <source>
        <dbReference type="Proteomes" id="UP000050911"/>
    </source>
</evidence>
<dbReference type="SUPFAM" id="SSF53850">
    <property type="entry name" value="Periplasmic binding protein-like II"/>
    <property type="match status" value="1"/>
</dbReference>
<dbReference type="InterPro" id="IPR000914">
    <property type="entry name" value="SBP_5_dom"/>
</dbReference>
<comment type="caution">
    <text evidence="8">The sequence shown here is derived from an EMBL/GenBank/DDBJ whole genome shotgun (WGS) entry which is preliminary data.</text>
</comment>
<dbReference type="PANTHER" id="PTHR30290">
    <property type="entry name" value="PERIPLASMIC BINDING COMPONENT OF ABC TRANSPORTER"/>
    <property type="match status" value="1"/>
</dbReference>
<feature type="signal peptide" evidence="6">
    <location>
        <begin position="1"/>
        <end position="21"/>
    </location>
</feature>
<dbReference type="Pfam" id="PF00496">
    <property type="entry name" value="SBP_bac_5"/>
    <property type="match status" value="1"/>
</dbReference>
<dbReference type="AlphaFoldDB" id="A0A0R1HYW0"/>
<evidence type="ECO:0000313" key="8">
    <source>
        <dbReference type="EMBL" id="KRK48817.1"/>
    </source>
</evidence>
<dbReference type="FunFam" id="3.90.76.10:FF:000001">
    <property type="entry name" value="Oligopeptide ABC transporter substrate-binding protein"/>
    <property type="match status" value="1"/>
</dbReference>
<feature type="chain" id="PRO_5038924340" evidence="6">
    <location>
        <begin position="22"/>
        <end position="540"/>
    </location>
</feature>
<comment type="subcellular location">
    <subcellularLocation>
        <location evidence="1">Cell envelope</location>
    </subcellularLocation>
</comment>
<evidence type="ECO:0000256" key="4">
    <source>
        <dbReference type="ARBA" id="ARBA00022729"/>
    </source>
</evidence>
<dbReference type="FunFam" id="3.10.105.10:FF:000001">
    <property type="entry name" value="Oligopeptide ABC transporter, oligopeptide-binding protein"/>
    <property type="match status" value="1"/>
</dbReference>
<name>A0A0R1HYW0_9LACO</name>
<evidence type="ECO:0000256" key="1">
    <source>
        <dbReference type="ARBA" id="ARBA00004196"/>
    </source>
</evidence>
<dbReference type="GO" id="GO:0030288">
    <property type="term" value="C:outer membrane-bounded periplasmic space"/>
    <property type="evidence" value="ECO:0007669"/>
    <property type="project" value="UniProtKB-ARBA"/>
</dbReference>
<dbReference type="RefSeq" id="WP_056942015.1">
    <property type="nucleotide sequence ID" value="NZ_AZCX01000002.1"/>
</dbReference>